<evidence type="ECO:0000256" key="5">
    <source>
        <dbReference type="ARBA" id="ARBA00023004"/>
    </source>
</evidence>
<dbReference type="CDD" id="cd01335">
    <property type="entry name" value="Radical_SAM"/>
    <property type="match status" value="1"/>
</dbReference>
<dbReference type="InterPro" id="IPR006638">
    <property type="entry name" value="Elp3/MiaA/NifB-like_rSAM"/>
</dbReference>
<feature type="domain" description="Radical SAM core" evidence="7">
    <location>
        <begin position="1"/>
        <end position="234"/>
    </location>
</feature>
<dbReference type="GO" id="GO:0051539">
    <property type="term" value="F:4 iron, 4 sulfur cluster binding"/>
    <property type="evidence" value="ECO:0007669"/>
    <property type="project" value="UniProtKB-KW"/>
</dbReference>
<protein>
    <submittedName>
        <fullName evidence="8">Oxygen-independent coproporphyrinogen-III oxidase 2</fullName>
        <ecNumber evidence="8">1.3.98.3</ecNumber>
    </submittedName>
</protein>
<evidence type="ECO:0000256" key="4">
    <source>
        <dbReference type="ARBA" id="ARBA00022723"/>
    </source>
</evidence>
<dbReference type="GO" id="GO:0002926">
    <property type="term" value="P:tRNA wobble base 5-methoxycarbonylmethyl-2-thiouridinylation"/>
    <property type="evidence" value="ECO:0007669"/>
    <property type="project" value="TreeGrafter"/>
</dbReference>
<dbReference type="PROSITE" id="PS51918">
    <property type="entry name" value="RADICAL_SAM"/>
    <property type="match status" value="1"/>
</dbReference>
<gene>
    <name evidence="8" type="primary">hemZ_3</name>
    <name evidence="8" type="ORF">NCTC11088_01978</name>
</gene>
<reference evidence="8 9" key="1">
    <citation type="submission" date="2018-06" db="EMBL/GenBank/DDBJ databases">
        <authorList>
            <consortium name="Pathogen Informatics"/>
            <person name="Doyle S."/>
        </authorList>
    </citation>
    <scope>NUCLEOTIDE SEQUENCE [LARGE SCALE GENOMIC DNA]</scope>
    <source>
        <strain evidence="8 9">NCTC11088</strain>
    </source>
</reference>
<name>A0A379DDV3_9FIRM</name>
<dbReference type="InterPro" id="IPR023404">
    <property type="entry name" value="rSAM_horseshoe"/>
</dbReference>
<evidence type="ECO:0000313" key="9">
    <source>
        <dbReference type="Proteomes" id="UP000254777"/>
    </source>
</evidence>
<dbReference type="SFLD" id="SFLDG01086">
    <property type="entry name" value="elongater_protein-like"/>
    <property type="match status" value="1"/>
</dbReference>
<keyword evidence="4" id="KW-0479">Metal-binding</keyword>
<dbReference type="PANTHER" id="PTHR11135">
    <property type="entry name" value="HISTONE ACETYLTRANSFERASE-RELATED"/>
    <property type="match status" value="1"/>
</dbReference>
<dbReference type="InterPro" id="IPR007197">
    <property type="entry name" value="rSAM"/>
</dbReference>
<dbReference type="GO" id="GO:0051989">
    <property type="term" value="F:coproporphyrinogen dehydrogenase activity"/>
    <property type="evidence" value="ECO:0007669"/>
    <property type="project" value="UniProtKB-EC"/>
</dbReference>
<dbReference type="RefSeq" id="WP_115312259.1">
    <property type="nucleotide sequence ID" value="NZ_UGTH01000001.1"/>
</dbReference>
<dbReference type="InterPro" id="IPR032432">
    <property type="entry name" value="Radical_SAM_C"/>
</dbReference>
<dbReference type="Gene3D" id="3.80.30.20">
    <property type="entry name" value="tm_1862 like domain"/>
    <property type="match status" value="1"/>
</dbReference>
<dbReference type="SMART" id="SM00729">
    <property type="entry name" value="Elp3"/>
    <property type="match status" value="1"/>
</dbReference>
<dbReference type="Pfam" id="PF04055">
    <property type="entry name" value="Radical_SAM"/>
    <property type="match status" value="1"/>
</dbReference>
<organism evidence="8 9">
    <name type="scientific">Peptoniphilus indolicus</name>
    <dbReference type="NCBI Taxonomy" id="33030"/>
    <lineage>
        <taxon>Bacteria</taxon>
        <taxon>Bacillati</taxon>
        <taxon>Bacillota</taxon>
        <taxon>Tissierellia</taxon>
        <taxon>Tissierellales</taxon>
        <taxon>Peptoniphilaceae</taxon>
        <taxon>Peptoniphilus</taxon>
    </lineage>
</organism>
<sequence>MSKKNIIPIFVPHEGCPNDCVFCNQRKITGISTSITEKDIRDTIETYSSYFKNDNKFEIALYGGSFTAIDIDTQEWILKLINKYIEPNRFDSIRLSTRPDAIDEKRLNLLKKYNVKTIELGVQSLDKDVLRLSKRGHSVASVYKSAELIKKFGFELGLQQMLGLYGDELEKSIYTAEEFIKINPKFVRIYPTLVIKDTELEMLYNSGLYTPQSVEEAVSWIKKLLPMYTKAGIEVIRVGLQPTDNIQLGKDVVAGPFHPAIRQLVESELITEQIIKLLELENVNSIKVVASGRNISLIAGNKGVGKKHLIEALNLENVEMKIDNNLNDMIQISFNENIISFKAGE</sequence>
<proteinExistence type="predicted"/>
<accession>A0A379DDV3</accession>
<dbReference type="AlphaFoldDB" id="A0A379DDV3"/>
<dbReference type="EMBL" id="UGTH01000001">
    <property type="protein sequence ID" value="SUB76166.1"/>
    <property type="molecule type" value="Genomic_DNA"/>
</dbReference>
<evidence type="ECO:0000313" key="8">
    <source>
        <dbReference type="EMBL" id="SUB76166.1"/>
    </source>
</evidence>
<dbReference type="GO" id="GO:0046872">
    <property type="term" value="F:metal ion binding"/>
    <property type="evidence" value="ECO:0007669"/>
    <property type="project" value="UniProtKB-KW"/>
</dbReference>
<dbReference type="Pfam" id="PF16199">
    <property type="entry name" value="Radical_SAM_C"/>
    <property type="match status" value="1"/>
</dbReference>
<dbReference type="GO" id="GO:0005737">
    <property type="term" value="C:cytoplasm"/>
    <property type="evidence" value="ECO:0007669"/>
    <property type="project" value="TreeGrafter"/>
</dbReference>
<evidence type="ECO:0000256" key="1">
    <source>
        <dbReference type="ARBA" id="ARBA00001966"/>
    </source>
</evidence>
<evidence type="ECO:0000259" key="7">
    <source>
        <dbReference type="PROSITE" id="PS51918"/>
    </source>
</evidence>
<keyword evidence="3" id="KW-0949">S-adenosyl-L-methionine</keyword>
<dbReference type="EC" id="1.3.98.3" evidence="8"/>
<dbReference type="SFLD" id="SFLDS00029">
    <property type="entry name" value="Radical_SAM"/>
    <property type="match status" value="1"/>
</dbReference>
<dbReference type="SFLD" id="SFLDG01082">
    <property type="entry name" value="B12-binding_domain_containing"/>
    <property type="match status" value="1"/>
</dbReference>
<keyword evidence="6" id="KW-0411">Iron-sulfur</keyword>
<dbReference type="PANTHER" id="PTHR11135:SF0">
    <property type="entry name" value="ELONGATOR COMPLEX PROTEIN 3"/>
    <property type="match status" value="1"/>
</dbReference>
<keyword evidence="5" id="KW-0408">Iron</keyword>
<evidence type="ECO:0000256" key="3">
    <source>
        <dbReference type="ARBA" id="ARBA00022691"/>
    </source>
</evidence>
<evidence type="ECO:0000256" key="6">
    <source>
        <dbReference type="ARBA" id="ARBA00023014"/>
    </source>
</evidence>
<comment type="cofactor">
    <cofactor evidence="1">
        <name>[4Fe-4S] cluster</name>
        <dbReference type="ChEBI" id="CHEBI:49883"/>
    </cofactor>
</comment>
<dbReference type="InterPro" id="IPR058240">
    <property type="entry name" value="rSAM_sf"/>
</dbReference>
<evidence type="ECO:0000256" key="2">
    <source>
        <dbReference type="ARBA" id="ARBA00022485"/>
    </source>
</evidence>
<dbReference type="SUPFAM" id="SSF102114">
    <property type="entry name" value="Radical SAM enzymes"/>
    <property type="match status" value="1"/>
</dbReference>
<dbReference type="Proteomes" id="UP000254777">
    <property type="component" value="Unassembled WGS sequence"/>
</dbReference>
<keyword evidence="2" id="KW-0004">4Fe-4S</keyword>
<dbReference type="InterPro" id="IPR039661">
    <property type="entry name" value="ELP3"/>
</dbReference>
<keyword evidence="8" id="KW-0560">Oxidoreductase</keyword>